<organism evidence="11 12">
    <name type="scientific">Geovibrio thiophilus</name>
    <dbReference type="NCBI Taxonomy" id="139438"/>
    <lineage>
        <taxon>Bacteria</taxon>
        <taxon>Pseudomonadati</taxon>
        <taxon>Deferribacterota</taxon>
        <taxon>Deferribacteres</taxon>
        <taxon>Deferribacterales</taxon>
        <taxon>Geovibrionaceae</taxon>
        <taxon>Geovibrio</taxon>
    </lineage>
</organism>
<comment type="similarity">
    <text evidence="6">Belongs to the methyl-accepting chemotaxis (MCP) protein family.</text>
</comment>
<dbReference type="SUPFAM" id="SSF58104">
    <property type="entry name" value="Methyl-accepting chemotaxis protein (MCP) signaling domain"/>
    <property type="match status" value="1"/>
</dbReference>
<dbReference type="Gene3D" id="1.10.287.950">
    <property type="entry name" value="Methyl-accepting chemotaxis protein"/>
    <property type="match status" value="1"/>
</dbReference>
<evidence type="ECO:0000256" key="7">
    <source>
        <dbReference type="PROSITE-ProRule" id="PRU00284"/>
    </source>
</evidence>
<dbReference type="InterPro" id="IPR004089">
    <property type="entry name" value="MCPsignal_dom"/>
</dbReference>
<comment type="similarity">
    <text evidence="2">Belongs to the hemerythrin family.</text>
</comment>
<feature type="domain" description="Methyl-accepting transducer" evidence="9">
    <location>
        <begin position="134"/>
        <end position="370"/>
    </location>
</feature>
<dbReference type="CDD" id="cd11386">
    <property type="entry name" value="MCP_signal"/>
    <property type="match status" value="1"/>
</dbReference>
<evidence type="ECO:0000256" key="6">
    <source>
        <dbReference type="ARBA" id="ARBA00029447"/>
    </source>
</evidence>
<dbReference type="KEGG" id="gtl:EP073_11960"/>
<dbReference type="GO" id="GO:0016020">
    <property type="term" value="C:membrane"/>
    <property type="evidence" value="ECO:0007669"/>
    <property type="project" value="UniProtKB-SubCell"/>
</dbReference>
<evidence type="ECO:0000256" key="5">
    <source>
        <dbReference type="ARBA" id="ARBA00023224"/>
    </source>
</evidence>
<keyword evidence="4" id="KW-0408">Iron</keyword>
<dbReference type="Pfam" id="PF00015">
    <property type="entry name" value="MCPsignal"/>
    <property type="match status" value="1"/>
</dbReference>
<keyword evidence="8" id="KW-1133">Transmembrane helix</keyword>
<gene>
    <name evidence="11" type="ORF">EP073_11960</name>
</gene>
<keyword evidence="12" id="KW-1185">Reference proteome</keyword>
<dbReference type="PANTHER" id="PTHR32089:SF112">
    <property type="entry name" value="LYSOZYME-LIKE PROTEIN-RELATED"/>
    <property type="match status" value="1"/>
</dbReference>
<evidence type="ECO:0008006" key="13">
    <source>
        <dbReference type="Google" id="ProtNLM"/>
    </source>
</evidence>
<dbReference type="GO" id="GO:0046872">
    <property type="term" value="F:metal ion binding"/>
    <property type="evidence" value="ECO:0007669"/>
    <property type="project" value="UniProtKB-KW"/>
</dbReference>
<dbReference type="Pfam" id="PF01814">
    <property type="entry name" value="Hemerythrin"/>
    <property type="match status" value="1"/>
</dbReference>
<dbReference type="PANTHER" id="PTHR32089">
    <property type="entry name" value="METHYL-ACCEPTING CHEMOTAXIS PROTEIN MCPB"/>
    <property type="match status" value="1"/>
</dbReference>
<keyword evidence="3" id="KW-0479">Metal-binding</keyword>
<dbReference type="EMBL" id="CP035108">
    <property type="protein sequence ID" value="QAR34092.1"/>
    <property type="molecule type" value="Genomic_DNA"/>
</dbReference>
<evidence type="ECO:0000256" key="8">
    <source>
        <dbReference type="SAM" id="Phobius"/>
    </source>
</evidence>
<dbReference type="InterPro" id="IPR012827">
    <property type="entry name" value="Hemerythrin_metal-bd"/>
</dbReference>
<evidence type="ECO:0000256" key="2">
    <source>
        <dbReference type="ARBA" id="ARBA00010587"/>
    </source>
</evidence>
<dbReference type="AlphaFoldDB" id="A0A3R5X4A7"/>
<keyword evidence="8" id="KW-0812">Transmembrane</keyword>
<proteinExistence type="inferred from homology"/>
<dbReference type="Proteomes" id="UP000287502">
    <property type="component" value="Chromosome"/>
</dbReference>
<dbReference type="InterPro" id="IPR016131">
    <property type="entry name" value="Haemerythrin_Fe_BS"/>
</dbReference>
<dbReference type="Gene3D" id="1.20.120.50">
    <property type="entry name" value="Hemerythrin-like"/>
    <property type="match status" value="1"/>
</dbReference>
<protein>
    <recommendedName>
        <fullName evidence="13">Bacteriohemerythrin</fullName>
    </recommendedName>
</protein>
<reference evidence="11 12" key="1">
    <citation type="submission" date="2019-01" db="EMBL/GenBank/DDBJ databases">
        <title>Geovibrio thiophilus DSM 11263, complete genome.</title>
        <authorList>
            <person name="Spring S."/>
            <person name="Bunk B."/>
            <person name="Sproer C."/>
        </authorList>
    </citation>
    <scope>NUCLEOTIDE SEQUENCE [LARGE SCALE GENOMIC DNA]</scope>
    <source>
        <strain evidence="11 12">DSM 11263</strain>
    </source>
</reference>
<feature type="transmembrane region" description="Helical" evidence="8">
    <location>
        <begin position="52"/>
        <end position="75"/>
    </location>
</feature>
<dbReference type="FunFam" id="1.10.287.950:FF:000001">
    <property type="entry name" value="Methyl-accepting chemotaxis sensory transducer"/>
    <property type="match status" value="1"/>
</dbReference>
<dbReference type="InterPro" id="IPR003660">
    <property type="entry name" value="HAMP_dom"/>
</dbReference>
<feature type="domain" description="HAMP" evidence="10">
    <location>
        <begin position="76"/>
        <end position="129"/>
    </location>
</feature>
<evidence type="ECO:0000256" key="4">
    <source>
        <dbReference type="ARBA" id="ARBA00023004"/>
    </source>
</evidence>
<dbReference type="InterPro" id="IPR035938">
    <property type="entry name" value="Hemerythrin-like_sf"/>
</dbReference>
<sequence length="545" mass="59576">MRLSIKTVIIIIITAVPGITAGFIGIKNYFFFRQIMPGDEASTHALELASTGLTVSIICILTSVVLAFVIPFTAFRRVSCGVREFGLTLKAALSGDLTRRVPVSECAGEMKELGAGLNELLDKLDNTISEFYHAANNIRSLADNLSSVNAEVNGQINIINDNVSNVSSAAEELTSTGQSVLSTCKVSFELVEDCSGRVKTGINIITSNRKSMENISSSISSISAVVEEFLKQSEKIENIVVSIKEIADQTNLLALNAAIEAARAGEHGRGFAVVADEVRKLAGKTTDSTEQIGTVIRELQYKINDVFGKVQEGVENVEKGIEFSGESVNSINIIAGSINELTSQLNGIVRAMEEENLALGEVSNSTVEISDMSSNILHMANESVIAGSNLLDVTKGLTESVSGFKTSGGDEFIKWSSVLETGVHQFDDQHKKLVSIINNLYNAIRENKGRQMLERTLNELVEYTVYHFDSEEKAFQKYGFPMSANHIKSHEKLKAAVGQFLDNYKKGKEVIGFNLMSFLQDWLKNHIMHEDKEYGKHLAAKMNGR</sequence>
<dbReference type="OrthoDB" id="9774644at2"/>
<dbReference type="SUPFAM" id="SSF47188">
    <property type="entry name" value="Hemerythrin-like"/>
    <property type="match status" value="1"/>
</dbReference>
<dbReference type="PROSITE" id="PS50111">
    <property type="entry name" value="CHEMOTAXIS_TRANSDUC_2"/>
    <property type="match status" value="1"/>
</dbReference>
<evidence type="ECO:0000313" key="12">
    <source>
        <dbReference type="Proteomes" id="UP000287502"/>
    </source>
</evidence>
<dbReference type="NCBIfam" id="TIGR02481">
    <property type="entry name" value="hemeryth_dom"/>
    <property type="match status" value="1"/>
</dbReference>
<keyword evidence="5 7" id="KW-0807">Transducer</keyword>
<dbReference type="RefSeq" id="WP_128467397.1">
    <property type="nucleotide sequence ID" value="NZ_CP035108.1"/>
</dbReference>
<comment type="subcellular location">
    <subcellularLocation>
        <location evidence="1">Membrane</location>
    </subcellularLocation>
</comment>
<dbReference type="PROSITE" id="PS50885">
    <property type="entry name" value="HAMP"/>
    <property type="match status" value="1"/>
</dbReference>
<evidence type="ECO:0000256" key="1">
    <source>
        <dbReference type="ARBA" id="ARBA00004370"/>
    </source>
</evidence>
<keyword evidence="8" id="KW-0472">Membrane</keyword>
<evidence type="ECO:0000313" key="11">
    <source>
        <dbReference type="EMBL" id="QAR34092.1"/>
    </source>
</evidence>
<evidence type="ECO:0000256" key="3">
    <source>
        <dbReference type="ARBA" id="ARBA00022723"/>
    </source>
</evidence>
<evidence type="ECO:0000259" key="10">
    <source>
        <dbReference type="PROSITE" id="PS50885"/>
    </source>
</evidence>
<accession>A0A3R5X4A7</accession>
<dbReference type="NCBIfam" id="NF033749">
    <property type="entry name" value="bact_hemeryth"/>
    <property type="match status" value="1"/>
</dbReference>
<dbReference type="GO" id="GO:0006935">
    <property type="term" value="P:chemotaxis"/>
    <property type="evidence" value="ECO:0007669"/>
    <property type="project" value="UniProtKB-ARBA"/>
</dbReference>
<dbReference type="InterPro" id="IPR012312">
    <property type="entry name" value="Hemerythrin-like"/>
</dbReference>
<dbReference type="CDD" id="cd12107">
    <property type="entry name" value="Hemerythrin"/>
    <property type="match status" value="1"/>
</dbReference>
<name>A0A3R5X4A7_9BACT</name>
<feature type="transmembrane region" description="Helical" evidence="8">
    <location>
        <begin position="7"/>
        <end position="32"/>
    </location>
</feature>
<dbReference type="GO" id="GO:0007165">
    <property type="term" value="P:signal transduction"/>
    <property type="evidence" value="ECO:0007669"/>
    <property type="project" value="UniProtKB-KW"/>
</dbReference>
<dbReference type="PROSITE" id="PS00550">
    <property type="entry name" value="HEMERYTHRINS"/>
    <property type="match status" value="1"/>
</dbReference>
<evidence type="ECO:0000259" key="9">
    <source>
        <dbReference type="PROSITE" id="PS50111"/>
    </source>
</evidence>
<dbReference type="SMART" id="SM00283">
    <property type="entry name" value="MA"/>
    <property type="match status" value="1"/>
</dbReference>
<dbReference type="SMART" id="SM00304">
    <property type="entry name" value="HAMP"/>
    <property type="match status" value="1"/>
</dbReference>